<dbReference type="EMBL" id="CAUYUJ010021637">
    <property type="protein sequence ID" value="CAK0906057.1"/>
    <property type="molecule type" value="Genomic_DNA"/>
</dbReference>
<dbReference type="PANTHER" id="PTHR23359">
    <property type="entry name" value="NUCLEOTIDE KINASE"/>
    <property type="match status" value="1"/>
</dbReference>
<keyword evidence="6" id="KW-1185">Reference proteome</keyword>
<gene>
    <name evidence="5" type="ORF">PCOR1329_LOCUS81526</name>
</gene>
<keyword evidence="2" id="KW-0547">Nucleotide-binding</keyword>
<protein>
    <recommendedName>
        <fullName evidence="7">Adenylate kinase</fullName>
    </recommendedName>
</protein>
<dbReference type="SUPFAM" id="SSF52540">
    <property type="entry name" value="P-loop containing nucleoside triphosphate hydrolases"/>
    <property type="match status" value="1"/>
</dbReference>
<dbReference type="PRINTS" id="PR00094">
    <property type="entry name" value="ADENYLTKNASE"/>
</dbReference>
<accession>A0ABN9Y2I9</accession>
<evidence type="ECO:0000256" key="4">
    <source>
        <dbReference type="RuleBase" id="RU003330"/>
    </source>
</evidence>
<proteinExistence type="inferred from homology"/>
<evidence type="ECO:0000256" key="3">
    <source>
        <dbReference type="ARBA" id="ARBA00022777"/>
    </source>
</evidence>
<evidence type="ECO:0000313" key="6">
    <source>
        <dbReference type="Proteomes" id="UP001189429"/>
    </source>
</evidence>
<dbReference type="InterPro" id="IPR027417">
    <property type="entry name" value="P-loop_NTPase"/>
</dbReference>
<sequence>ASARPQATAAACLGACAARHGCRAPRAAPATAAAAAQGRTATTVAARAAAKASGGAGPLVAFILGGPGSGKGTQCERVVRELGYTHLSAGDLLRAERQREGSELGGMIESTIRSGGVVPGAVIAALLEQAMREA</sequence>
<keyword evidence="3 4" id="KW-0418">Kinase</keyword>
<name>A0ABN9Y2I9_9DINO</name>
<evidence type="ECO:0000313" key="5">
    <source>
        <dbReference type="EMBL" id="CAK0906057.1"/>
    </source>
</evidence>
<feature type="non-terminal residue" evidence="5">
    <location>
        <position position="134"/>
    </location>
</feature>
<comment type="similarity">
    <text evidence="4">Belongs to the adenylate kinase family.</text>
</comment>
<dbReference type="Proteomes" id="UP001189429">
    <property type="component" value="Unassembled WGS sequence"/>
</dbReference>
<organism evidence="5 6">
    <name type="scientific">Prorocentrum cordatum</name>
    <dbReference type="NCBI Taxonomy" id="2364126"/>
    <lineage>
        <taxon>Eukaryota</taxon>
        <taxon>Sar</taxon>
        <taxon>Alveolata</taxon>
        <taxon>Dinophyceae</taxon>
        <taxon>Prorocentrales</taxon>
        <taxon>Prorocentraceae</taxon>
        <taxon>Prorocentrum</taxon>
    </lineage>
</organism>
<dbReference type="Gene3D" id="3.40.50.300">
    <property type="entry name" value="P-loop containing nucleotide triphosphate hydrolases"/>
    <property type="match status" value="1"/>
</dbReference>
<keyword evidence="1 4" id="KW-0808">Transferase</keyword>
<feature type="non-terminal residue" evidence="5">
    <location>
        <position position="1"/>
    </location>
</feature>
<evidence type="ECO:0000256" key="2">
    <source>
        <dbReference type="ARBA" id="ARBA00022741"/>
    </source>
</evidence>
<reference evidence="5" key="1">
    <citation type="submission" date="2023-10" db="EMBL/GenBank/DDBJ databases">
        <authorList>
            <person name="Chen Y."/>
            <person name="Shah S."/>
            <person name="Dougan E. K."/>
            <person name="Thang M."/>
            <person name="Chan C."/>
        </authorList>
    </citation>
    <scope>NUCLEOTIDE SEQUENCE [LARGE SCALE GENOMIC DNA]</scope>
</reference>
<evidence type="ECO:0000256" key="1">
    <source>
        <dbReference type="ARBA" id="ARBA00022679"/>
    </source>
</evidence>
<dbReference type="InterPro" id="IPR000850">
    <property type="entry name" value="Adenylat/UMP-CMP_kin"/>
</dbReference>
<comment type="caution">
    <text evidence="5">The sequence shown here is derived from an EMBL/GenBank/DDBJ whole genome shotgun (WGS) entry which is preliminary data.</text>
</comment>
<dbReference type="CDD" id="cd01428">
    <property type="entry name" value="ADK"/>
    <property type="match status" value="1"/>
</dbReference>
<evidence type="ECO:0008006" key="7">
    <source>
        <dbReference type="Google" id="ProtNLM"/>
    </source>
</evidence>
<dbReference type="Pfam" id="PF00406">
    <property type="entry name" value="ADK"/>
    <property type="match status" value="1"/>
</dbReference>